<sequence>MALSFRKMHGLGNDFVVIDGRSGPLALTEASIRAIGDRKTGVGFDQLIVIEPTATPDATAFMRIYNPDGSEAGACGNASRCVAWLLMGESGGDKAVLETVSGLLPANRAGELITVDMGAARLGWQEIPVAAECDTLHMPVSVEGYSDPVGTNMGNPHATFFVPDADAVDLAHVGPLLERHAFFPNRANIGFVSVKDRQHIRFRVWERGAGITRACGSGACAALVASVRRGLVDRKAEVMMDGGPLTIEWRESDGHVLMTGPIATSYTGILAPELVA</sequence>
<evidence type="ECO:0000256" key="5">
    <source>
        <dbReference type="ARBA" id="ARBA00023154"/>
    </source>
</evidence>
<dbReference type="PANTHER" id="PTHR31689">
    <property type="entry name" value="DIAMINOPIMELATE EPIMERASE, CHLOROPLASTIC"/>
    <property type="match status" value="1"/>
</dbReference>
<dbReference type="HAMAP" id="MF_00197">
    <property type="entry name" value="DAP_epimerase"/>
    <property type="match status" value="1"/>
</dbReference>
<keyword evidence="8" id="KW-0963">Cytoplasm</keyword>
<feature type="binding site" evidence="8">
    <location>
        <position position="155"/>
    </location>
    <ligand>
        <name>substrate</name>
    </ligand>
</feature>
<evidence type="ECO:0000313" key="10">
    <source>
        <dbReference type="EMBL" id="MFD2265324.1"/>
    </source>
</evidence>
<proteinExistence type="inferred from homology"/>
<evidence type="ECO:0000256" key="4">
    <source>
        <dbReference type="ARBA" id="ARBA00022605"/>
    </source>
</evidence>
<feature type="site" description="Could be important to modulate the pK values of the two catalytic cysteine residues" evidence="8">
    <location>
        <position position="157"/>
    </location>
</feature>
<dbReference type="Pfam" id="PF01678">
    <property type="entry name" value="DAP_epimerase"/>
    <property type="match status" value="2"/>
</dbReference>
<dbReference type="EC" id="5.1.1.7" evidence="3 8"/>
<feature type="binding site" evidence="8">
    <location>
        <position position="46"/>
    </location>
    <ligand>
        <name>substrate</name>
    </ligand>
</feature>
<feature type="active site" description="Proton donor" evidence="8">
    <location>
        <position position="75"/>
    </location>
</feature>
<keyword evidence="6 8" id="KW-0413">Isomerase</keyword>
<protein>
    <recommendedName>
        <fullName evidence="3 8">Diaminopimelate epimerase</fullName>
        <shortName evidence="8">DAP epimerase</shortName>
        <ecNumber evidence="3 8">5.1.1.7</ecNumber>
    </recommendedName>
    <alternativeName>
        <fullName evidence="8">PLP-independent amino acid racemase</fullName>
    </alternativeName>
</protein>
<keyword evidence="5 8" id="KW-0457">Lysine biosynthesis</keyword>
<comment type="pathway">
    <text evidence="1 8">Amino-acid biosynthesis; L-lysine biosynthesis via DAP pathway; DL-2,6-diaminopimelate from LL-2,6-diaminopimelate: step 1/1.</text>
</comment>
<evidence type="ECO:0000256" key="7">
    <source>
        <dbReference type="ARBA" id="ARBA00051712"/>
    </source>
</evidence>
<feature type="active site" evidence="9">
    <location>
        <position position="75"/>
    </location>
</feature>
<dbReference type="RefSeq" id="WP_379878543.1">
    <property type="nucleotide sequence ID" value="NZ_JBHUIP010000016.1"/>
</dbReference>
<feature type="binding site" evidence="8">
    <location>
        <position position="66"/>
    </location>
    <ligand>
        <name>substrate</name>
    </ligand>
</feature>
<reference evidence="11" key="1">
    <citation type="journal article" date="2019" name="Int. J. Syst. Evol. Microbiol.">
        <title>The Global Catalogue of Microorganisms (GCM) 10K type strain sequencing project: providing services to taxonomists for standard genome sequencing and annotation.</title>
        <authorList>
            <consortium name="The Broad Institute Genomics Platform"/>
            <consortium name="The Broad Institute Genome Sequencing Center for Infectious Disease"/>
            <person name="Wu L."/>
            <person name="Ma J."/>
        </authorList>
    </citation>
    <scope>NUCLEOTIDE SEQUENCE [LARGE SCALE GENOMIC DNA]</scope>
    <source>
        <strain evidence="11">CGMCC 1.19062</strain>
    </source>
</reference>
<feature type="binding site" evidence="8">
    <location>
        <begin position="216"/>
        <end position="217"/>
    </location>
    <ligand>
        <name>substrate</name>
    </ligand>
</feature>
<feature type="binding site" evidence="8">
    <location>
        <begin position="76"/>
        <end position="77"/>
    </location>
    <ligand>
        <name>substrate</name>
    </ligand>
</feature>
<dbReference type="EMBL" id="JBHUIP010000016">
    <property type="protein sequence ID" value="MFD2265324.1"/>
    <property type="molecule type" value="Genomic_DNA"/>
</dbReference>
<dbReference type="SUPFAM" id="SSF54506">
    <property type="entry name" value="Diaminopimelate epimerase-like"/>
    <property type="match status" value="2"/>
</dbReference>
<feature type="binding site" evidence="8">
    <location>
        <position position="188"/>
    </location>
    <ligand>
        <name>substrate</name>
    </ligand>
</feature>
<dbReference type="Proteomes" id="UP001597295">
    <property type="component" value="Unassembled WGS sequence"/>
</dbReference>
<comment type="catalytic activity">
    <reaction evidence="7 8">
        <text>(2S,6S)-2,6-diaminopimelate = meso-2,6-diaminopimelate</text>
        <dbReference type="Rhea" id="RHEA:15393"/>
        <dbReference type="ChEBI" id="CHEBI:57609"/>
        <dbReference type="ChEBI" id="CHEBI:57791"/>
        <dbReference type="EC" id="5.1.1.7"/>
    </reaction>
</comment>
<keyword evidence="4 8" id="KW-0028">Amino-acid biosynthesis</keyword>
<feature type="site" description="Could be important to modulate the pK values of the two catalytic cysteine residues" evidence="8">
    <location>
        <position position="206"/>
    </location>
</feature>
<dbReference type="PANTHER" id="PTHR31689:SF0">
    <property type="entry name" value="DIAMINOPIMELATE EPIMERASE"/>
    <property type="match status" value="1"/>
</dbReference>
<dbReference type="InterPro" id="IPR018510">
    <property type="entry name" value="DAP_epimerase_AS"/>
</dbReference>
<evidence type="ECO:0000256" key="6">
    <source>
        <dbReference type="ARBA" id="ARBA00023235"/>
    </source>
</evidence>
<evidence type="ECO:0000256" key="3">
    <source>
        <dbReference type="ARBA" id="ARBA00013080"/>
    </source>
</evidence>
<gene>
    <name evidence="8 10" type="primary">dapF</name>
    <name evidence="10" type="ORF">ACFSM5_20640</name>
</gene>
<comment type="subunit">
    <text evidence="8">Homodimer.</text>
</comment>
<evidence type="ECO:0000256" key="8">
    <source>
        <dbReference type="HAMAP-Rule" id="MF_00197"/>
    </source>
</evidence>
<organism evidence="10 11">
    <name type="scientific">Lacibacterium aquatile</name>
    <dbReference type="NCBI Taxonomy" id="1168082"/>
    <lineage>
        <taxon>Bacteria</taxon>
        <taxon>Pseudomonadati</taxon>
        <taxon>Pseudomonadota</taxon>
        <taxon>Alphaproteobacteria</taxon>
        <taxon>Rhodospirillales</taxon>
        <taxon>Rhodospirillaceae</taxon>
    </lineage>
</organism>
<accession>A0ABW5DWH5</accession>
<dbReference type="Gene3D" id="3.10.310.10">
    <property type="entry name" value="Diaminopimelate Epimerase, Chain A, domain 1"/>
    <property type="match status" value="2"/>
</dbReference>
<evidence type="ECO:0000256" key="1">
    <source>
        <dbReference type="ARBA" id="ARBA00005196"/>
    </source>
</evidence>
<dbReference type="NCBIfam" id="TIGR00652">
    <property type="entry name" value="DapF"/>
    <property type="match status" value="1"/>
</dbReference>
<dbReference type="GO" id="GO:0008837">
    <property type="term" value="F:diaminopimelate epimerase activity"/>
    <property type="evidence" value="ECO:0007669"/>
    <property type="project" value="UniProtKB-EC"/>
</dbReference>
<feature type="binding site" evidence="8">
    <location>
        <position position="13"/>
    </location>
    <ligand>
        <name>substrate</name>
    </ligand>
</feature>
<evidence type="ECO:0000256" key="9">
    <source>
        <dbReference type="PROSITE-ProRule" id="PRU10125"/>
    </source>
</evidence>
<feature type="active site" description="Proton acceptor" evidence="8">
    <location>
        <position position="215"/>
    </location>
</feature>
<name>A0ABW5DWH5_9PROT</name>
<evidence type="ECO:0000313" key="11">
    <source>
        <dbReference type="Proteomes" id="UP001597295"/>
    </source>
</evidence>
<comment type="function">
    <text evidence="8">Catalyzes the stereoinversion of LL-2,6-diaminopimelate (L,L-DAP) to meso-diaminopimelate (meso-DAP), a precursor of L-lysine and an essential component of the bacterial peptidoglycan.</text>
</comment>
<comment type="caution">
    <text evidence="10">The sequence shown here is derived from an EMBL/GenBank/DDBJ whole genome shotgun (WGS) entry which is preliminary data.</text>
</comment>
<dbReference type="PROSITE" id="PS01326">
    <property type="entry name" value="DAP_EPIMERASE"/>
    <property type="match status" value="1"/>
</dbReference>
<comment type="similarity">
    <text evidence="2 8">Belongs to the diaminopimelate epimerase family.</text>
</comment>
<feature type="binding site" evidence="8">
    <location>
        <begin position="206"/>
        <end position="207"/>
    </location>
    <ligand>
        <name>substrate</name>
    </ligand>
</feature>
<dbReference type="InterPro" id="IPR001653">
    <property type="entry name" value="DAP_epimerase_DapF"/>
</dbReference>
<comment type="subcellular location">
    <subcellularLocation>
        <location evidence="8">Cytoplasm</location>
    </subcellularLocation>
</comment>
<evidence type="ECO:0000256" key="2">
    <source>
        <dbReference type="ARBA" id="ARBA00010219"/>
    </source>
</evidence>
<keyword evidence="11" id="KW-1185">Reference proteome</keyword>